<feature type="region of interest" description="Disordered" evidence="1">
    <location>
        <begin position="1651"/>
        <end position="1671"/>
    </location>
</feature>
<feature type="compositionally biased region" description="Acidic residues" evidence="1">
    <location>
        <begin position="1662"/>
        <end position="1671"/>
    </location>
</feature>
<gene>
    <name evidence="2" type="ORF">JI435_075390</name>
</gene>
<dbReference type="Pfam" id="PF09462">
    <property type="entry name" value="Mus7"/>
    <property type="match status" value="1"/>
</dbReference>
<evidence type="ECO:0000313" key="3">
    <source>
        <dbReference type="Proteomes" id="UP000663193"/>
    </source>
</evidence>
<dbReference type="Proteomes" id="UP000663193">
    <property type="component" value="Chromosome 4"/>
</dbReference>
<accession>A0A7U2EW86</accession>
<keyword evidence="3" id="KW-1185">Reference proteome</keyword>
<feature type="compositionally biased region" description="Acidic residues" evidence="1">
    <location>
        <begin position="12"/>
        <end position="21"/>
    </location>
</feature>
<feature type="compositionally biased region" description="Polar residues" evidence="1">
    <location>
        <begin position="154"/>
        <end position="176"/>
    </location>
</feature>
<dbReference type="PANTHER" id="PTHR28122">
    <property type="entry name" value="E3 UBIQUITIN-PROTEIN LIGASE SUBSTRATE RECEPTOR MMS22"/>
    <property type="match status" value="1"/>
</dbReference>
<feature type="compositionally biased region" description="Low complexity" evidence="1">
    <location>
        <begin position="211"/>
        <end position="220"/>
    </location>
</feature>
<dbReference type="GO" id="GO:0005634">
    <property type="term" value="C:nucleus"/>
    <property type="evidence" value="ECO:0007669"/>
    <property type="project" value="InterPro"/>
</dbReference>
<feature type="region of interest" description="Disordered" evidence="1">
    <location>
        <begin position="652"/>
        <end position="704"/>
    </location>
</feature>
<feature type="region of interest" description="Disordered" evidence="1">
    <location>
        <begin position="821"/>
        <end position="848"/>
    </location>
</feature>
<evidence type="ECO:0000313" key="2">
    <source>
        <dbReference type="EMBL" id="QRC94283.1"/>
    </source>
</evidence>
<dbReference type="PANTHER" id="PTHR28122:SF1">
    <property type="entry name" value="E3 UBIQUITIN-PROTEIN LIGASE SUBSTRATE RECEPTOR MMS22"/>
    <property type="match status" value="1"/>
</dbReference>
<evidence type="ECO:0000256" key="1">
    <source>
        <dbReference type="SAM" id="MobiDB-lite"/>
    </source>
</evidence>
<reference evidence="3" key="1">
    <citation type="journal article" date="2021" name="BMC Genomics">
        <title>Chromosome-level genome assembly and manually-curated proteome of model necrotroph Parastagonospora nodorum Sn15 reveals a genome-wide trove of candidate effector homologs, and redundancy of virulence-related functions within an accessory chromosome.</title>
        <authorList>
            <person name="Bertazzoni S."/>
            <person name="Jones D.A.B."/>
            <person name="Phan H.T."/>
            <person name="Tan K.-C."/>
            <person name="Hane J.K."/>
        </authorList>
    </citation>
    <scope>NUCLEOTIDE SEQUENCE [LARGE SCALE GENOMIC DNA]</scope>
    <source>
        <strain evidence="3">SN15 / ATCC MYA-4574 / FGSC 10173)</strain>
    </source>
</reference>
<feature type="compositionally biased region" description="Basic and acidic residues" evidence="1">
    <location>
        <begin position="26"/>
        <end position="41"/>
    </location>
</feature>
<feature type="region of interest" description="Disordered" evidence="1">
    <location>
        <begin position="736"/>
        <end position="805"/>
    </location>
</feature>
<protein>
    <recommendedName>
        <fullName evidence="4">Mus7/MMS22 family-domain-containing protein</fullName>
    </recommendedName>
</protein>
<dbReference type="GO" id="GO:0031297">
    <property type="term" value="P:replication fork processing"/>
    <property type="evidence" value="ECO:0007669"/>
    <property type="project" value="InterPro"/>
</dbReference>
<dbReference type="GO" id="GO:0006281">
    <property type="term" value="P:DNA repair"/>
    <property type="evidence" value="ECO:0007669"/>
    <property type="project" value="InterPro"/>
</dbReference>
<feature type="compositionally biased region" description="Polar residues" evidence="1">
    <location>
        <begin position="836"/>
        <end position="846"/>
    </location>
</feature>
<feature type="region of interest" description="Disordered" evidence="1">
    <location>
        <begin position="279"/>
        <end position="380"/>
    </location>
</feature>
<feature type="region of interest" description="Disordered" evidence="1">
    <location>
        <begin position="523"/>
        <end position="549"/>
    </location>
</feature>
<feature type="region of interest" description="Disordered" evidence="1">
    <location>
        <begin position="428"/>
        <end position="499"/>
    </location>
</feature>
<feature type="compositionally biased region" description="Basic and acidic residues" evidence="1">
    <location>
        <begin position="764"/>
        <end position="779"/>
    </location>
</feature>
<feature type="compositionally biased region" description="Low complexity" evidence="1">
    <location>
        <begin position="475"/>
        <end position="488"/>
    </location>
</feature>
<feature type="compositionally biased region" description="Acidic residues" evidence="1">
    <location>
        <begin position="199"/>
        <end position="208"/>
    </location>
</feature>
<sequence length="2251" mass="252525">MSKWRQKGFVQDSDEEEEDSQLESQGSKRDASLNRRVERVDGSASQGEEADSVENDSIRATETREQETNGDSISLQGTGKVEHASPATRRLSPSRPTASPLTPAATYHSTREPTDSPDPLQGSPSPRPQKHRRVAPSQLLEAPLLDDTFPPLGAQQQDNALRSPHVQSRLVTEVNSPTPNDTRTDRPPNILDAFGVEPLSEDSDDEPLSDPPSDLESPEPGFLVPQPHRRTAVQVVIPSSTALQRHLYEEEARREFRQRKPIQLHPYALEGELYRREVQSRGLKPVPRPRSPEQRVAPQNTETQEKDFDPNATPDSSPPEVEIPVSTPAPRKPRADKSDISSTRRPVSDLTRRKLPATQLHLPNATKRRRLNVSSTQAAAAPTNIFDDEAARHDIWSIPPNSPPYSSSPHLLGQHSGRNFGKFTTAATTQNLPTPSTSSIFQDEPPQMPDSDVDRIPRGTAQADSELRRPARIILSDLSSSESDSSSSEAEKSDHELRQVSRKIKGVLPASWLRFDQQAQERLQAQARERERARQLSELSPDPEPQRGVAQRIIKRNVSGGRQSTQNMPAKDVVLISDGSGDERQAQIYKFTRDVRTSVDDARALAAELDRRYAEYDSDNMENDPLPLFTMGGTGSKRKRQSKLTDAFTAAKRRKAANGTARLSHSIQPRKKQHNGRSKHTRRTPPPALSVVDVDMSSSKDDGSMPQFLRLARRQALRRPDLARQSPWMKQVRLHNSRDTEEANATLQQWRKGGLRPNAKVAPRKLENVRSPLADRSDNQQHAQGSTQNRTSPGKDLDTIRISTSQRLTTRPLTLAMFQRTSTQASNPSKRIKSAPRSNTILQRSAHTARPPFRVGQLEGDEQVFGHGHRKIAFEKGLRHADRPTAGQGPGNHVYMNPQLARFLADDDAVLPPLPSAKDIGEQRIEREREPVPPSRKRLTRKKLQAQRVDVDAREFRQPSEQAVQEVLFNQVHNRSHEAASEEGPAILRGLGPFGTRYPTTFDVVPLQADTYFHSSTLVGSEDLRRALSVAQADSRNLDDLAGYCTITHSGLSVRCGPWNDETSSALANLVRSITAPLDSDLARSAEEGCMSQREVLRNLAQFVRSMTSYVSTNLSFSDPVDRRSFVVKMQQVLFTLFDQVSVLHHNIIHNGSGSDVVNSSLRAMIFLLVLSVQTSLIAQNTVVDQHLLLETRRLAQNIATAVISHIIRSGASELGDFLEQNKRHAVRQNGVREKDAVVEGVVVCMHALETLALPAKSFWDIVSQELAPAATVTNVTVFETAWATLFSLVPFIEVDVSGIPVRSRRESFSLDNWTCISTILRRLFELYQSSYRKHGSSLNDYVRASLARCHRLIKFWHWRKPEQMLNVVFDFFGRNGLKQLHRESTSGSVTFFDHATAEQPLSLDVNECSFHVALKCLMLGLYGMRKSYAEKKIRSFVFRTIPNHGRSYPKDQPLDEESLAALRNHHDLLCTLYWAAPPPCRPKLELIRGLVSHETSHREACRVNVRAWANLTAYQLSTAELYEAAKPFALWHKDIMHQTLKQYRLAKSEADDYIKSGALDGTTDVSTVMVRQTMERNQEQVIATLRDCIQGMQKAMQSAADQTTLGVFLVNSDVMQLLELPHLEDGRLVNVIRDVLALLQKFLRLQKSTTTHKESQTASEDSQDYGDFPDMDDLDDLEQHNDIAAPQHKGLDFIQSPLWHLLSNAFGAEMSPDDNLLLDCVDTWSLFAQVQVTTGARSWSYFLDSFSQKSWQQLRQTEQSRKFAPYFLARLADSDRMAYEHHQHDFNNALLLSLVDRESMLRFQHRLLHAIVTVDKANPLMKNLPFFCDPISGNWDITSDTLRSRRLALISSILSNMRDELHLTAVESMAQVSEVRRAYTTMLQEFMMRMKGNYLQLQQGATVTGAYVDFVQKIVQFLKQYTGDICPVIPFFTDSVAFPLPSKDPTYVVGRLCGYAPKAMEPGTSKQLSVFIQTVAQQAAADHQQQYLVTQLTTAVCSNETPAADRTALRSVLLQSIFPSYLERSFSTGAAFLIANPILQCLRPILDTMIFDLRITRPDSVSTIMNSIIAVAHAFIRGTEHLTDSPTHFKQPYVLAASTYMLGAMGVILPVLEYICSQTGTKTHPLVAYMRDFSMFVMERLRDMEPQTIPDYEGDAHTTTAGEQHSHLLAFCRRGLEDSLKANWSEDATGTVHFGQGHARKEVVFDIGSVEEERERLLAAVEAFQSALCSVYGEGDYHENTVDLAYHVVV</sequence>
<feature type="compositionally biased region" description="Basic residues" evidence="1">
    <location>
        <begin position="668"/>
        <end position="683"/>
    </location>
</feature>
<feature type="compositionally biased region" description="Basic and acidic residues" evidence="1">
    <location>
        <begin position="489"/>
        <end position="499"/>
    </location>
</feature>
<feature type="compositionally biased region" description="Basic and acidic residues" evidence="1">
    <location>
        <begin position="56"/>
        <end position="67"/>
    </location>
</feature>
<dbReference type="InterPro" id="IPR019021">
    <property type="entry name" value="Mms22"/>
</dbReference>
<organism evidence="2 3">
    <name type="scientific">Phaeosphaeria nodorum (strain SN15 / ATCC MYA-4574 / FGSC 10173)</name>
    <name type="common">Glume blotch fungus</name>
    <name type="synonym">Parastagonospora nodorum</name>
    <dbReference type="NCBI Taxonomy" id="321614"/>
    <lineage>
        <taxon>Eukaryota</taxon>
        <taxon>Fungi</taxon>
        <taxon>Dikarya</taxon>
        <taxon>Ascomycota</taxon>
        <taxon>Pezizomycotina</taxon>
        <taxon>Dothideomycetes</taxon>
        <taxon>Pleosporomycetidae</taxon>
        <taxon>Pleosporales</taxon>
        <taxon>Pleosporineae</taxon>
        <taxon>Phaeosphaeriaceae</taxon>
        <taxon>Parastagonospora</taxon>
    </lineage>
</organism>
<feature type="compositionally biased region" description="Polar residues" evidence="1">
    <location>
        <begin position="780"/>
        <end position="792"/>
    </location>
</feature>
<evidence type="ECO:0008006" key="4">
    <source>
        <dbReference type="Google" id="ProtNLM"/>
    </source>
</evidence>
<name>A0A7U2EW86_PHANO</name>
<dbReference type="VEuPathDB" id="FungiDB:JI435_075390"/>
<proteinExistence type="predicted"/>
<feature type="compositionally biased region" description="Polar residues" evidence="1">
    <location>
        <begin position="428"/>
        <end position="441"/>
    </location>
</feature>
<dbReference type="OrthoDB" id="2386201at2759"/>
<feature type="region of interest" description="Disordered" evidence="1">
    <location>
        <begin position="1"/>
        <end position="230"/>
    </location>
</feature>
<dbReference type="EMBL" id="CP069026">
    <property type="protein sequence ID" value="QRC94283.1"/>
    <property type="molecule type" value="Genomic_DNA"/>
</dbReference>